<dbReference type="STRING" id="860235.AOZ06_31400"/>
<sequence>MSRNSFSIRRLKAASRTALAPNQIRAIRRMPTRSATAPAMSSPITAPTLSTSSNVTDVDSGYPAVRINCGSHVLSP</sequence>
<gene>
    <name evidence="2" type="ORF">AOZ06_31400</name>
</gene>
<evidence type="ECO:0000313" key="2">
    <source>
        <dbReference type="EMBL" id="ALG10795.1"/>
    </source>
</evidence>
<dbReference type="KEGG" id="kphy:AOZ06_31400"/>
<evidence type="ECO:0000256" key="1">
    <source>
        <dbReference type="SAM" id="MobiDB-lite"/>
    </source>
</evidence>
<feature type="region of interest" description="Disordered" evidence="1">
    <location>
        <begin position="28"/>
        <end position="61"/>
    </location>
</feature>
<protein>
    <submittedName>
        <fullName evidence="2">Uncharacterized protein</fullName>
    </submittedName>
</protein>
<name>A0A0N9I409_9PSEU</name>
<dbReference type="EMBL" id="CP012752">
    <property type="protein sequence ID" value="ALG10795.1"/>
    <property type="molecule type" value="Genomic_DNA"/>
</dbReference>
<evidence type="ECO:0000313" key="3">
    <source>
        <dbReference type="Proteomes" id="UP000063699"/>
    </source>
</evidence>
<proteinExistence type="predicted"/>
<organism evidence="2 3">
    <name type="scientific">Kibdelosporangium phytohabitans</name>
    <dbReference type="NCBI Taxonomy" id="860235"/>
    <lineage>
        <taxon>Bacteria</taxon>
        <taxon>Bacillati</taxon>
        <taxon>Actinomycetota</taxon>
        <taxon>Actinomycetes</taxon>
        <taxon>Pseudonocardiales</taxon>
        <taxon>Pseudonocardiaceae</taxon>
        <taxon>Kibdelosporangium</taxon>
    </lineage>
</organism>
<feature type="compositionally biased region" description="Polar residues" evidence="1">
    <location>
        <begin position="42"/>
        <end position="57"/>
    </location>
</feature>
<dbReference type="AlphaFoldDB" id="A0A0N9I409"/>
<keyword evidence="3" id="KW-1185">Reference proteome</keyword>
<dbReference type="Proteomes" id="UP000063699">
    <property type="component" value="Chromosome"/>
</dbReference>
<reference evidence="2 3" key="1">
    <citation type="submission" date="2015-07" db="EMBL/GenBank/DDBJ databases">
        <title>Genome sequencing of Kibdelosporangium phytohabitans.</title>
        <authorList>
            <person name="Qin S."/>
            <person name="Xing K."/>
        </authorList>
    </citation>
    <scope>NUCLEOTIDE SEQUENCE [LARGE SCALE GENOMIC DNA]</scope>
    <source>
        <strain evidence="2 3">KLBMP1111</strain>
    </source>
</reference>
<accession>A0A0N9I409</accession>